<reference evidence="4" key="1">
    <citation type="submission" date="2020-06" db="EMBL/GenBank/DDBJ databases">
        <title>Legume-microbial interactions unlock mineral nutrients during tropical forest succession.</title>
        <authorList>
            <person name="Epihov D.Z."/>
        </authorList>
    </citation>
    <scope>NUCLEOTIDE SEQUENCE [LARGE SCALE GENOMIC DNA]</scope>
    <source>
        <strain evidence="4">Pan2503</strain>
    </source>
</reference>
<evidence type="ECO:0000313" key="4">
    <source>
        <dbReference type="EMBL" id="MBA0084914.1"/>
    </source>
</evidence>
<evidence type="ECO:0000259" key="3">
    <source>
        <dbReference type="Pfam" id="PF20042"/>
    </source>
</evidence>
<keyword evidence="5" id="KW-1185">Reference proteome</keyword>
<protein>
    <submittedName>
        <fullName evidence="4">IS66 family transposase</fullName>
    </submittedName>
</protein>
<dbReference type="PANTHER" id="PTHR33678">
    <property type="entry name" value="BLL1576 PROTEIN"/>
    <property type="match status" value="1"/>
</dbReference>
<accession>A0A7V8SWG2</accession>
<proteinExistence type="predicted"/>
<dbReference type="InterPro" id="IPR052344">
    <property type="entry name" value="Transposase-related"/>
</dbReference>
<dbReference type="AlphaFoldDB" id="A0A7V8SWG2"/>
<gene>
    <name evidence="4" type="ORF">HRJ53_07960</name>
</gene>
<dbReference type="Pfam" id="PF20042">
    <property type="entry name" value="DUF6444"/>
    <property type="match status" value="1"/>
</dbReference>
<organism evidence="4 5">
    <name type="scientific">Candidatus Acidiferrum panamense</name>
    <dbReference type="NCBI Taxonomy" id="2741543"/>
    <lineage>
        <taxon>Bacteria</taxon>
        <taxon>Pseudomonadati</taxon>
        <taxon>Acidobacteriota</taxon>
        <taxon>Terriglobia</taxon>
        <taxon>Candidatus Acidiferrales</taxon>
        <taxon>Candidatus Acidiferrum</taxon>
    </lineage>
</organism>
<dbReference type="InterPro" id="IPR045618">
    <property type="entry name" value="DUF6444"/>
</dbReference>
<evidence type="ECO:0000313" key="5">
    <source>
        <dbReference type="Proteomes" id="UP000567293"/>
    </source>
</evidence>
<name>A0A7V8SWG2_9BACT</name>
<dbReference type="EMBL" id="JACDQQ010000765">
    <property type="protein sequence ID" value="MBA0084914.1"/>
    <property type="molecule type" value="Genomic_DNA"/>
</dbReference>
<dbReference type="Proteomes" id="UP000567293">
    <property type="component" value="Unassembled WGS sequence"/>
</dbReference>
<comment type="caution">
    <text evidence="4">The sequence shown here is derived from an EMBL/GenBank/DDBJ whole genome shotgun (WGS) entry which is preliminary data.</text>
</comment>
<dbReference type="PANTHER" id="PTHR33678:SF1">
    <property type="entry name" value="BLL1576 PROTEIN"/>
    <property type="match status" value="1"/>
</dbReference>
<feature type="domain" description="Transposase IS66 central" evidence="2">
    <location>
        <begin position="160"/>
        <end position="406"/>
    </location>
</feature>
<feature type="non-terminal residue" evidence="4">
    <location>
        <position position="407"/>
    </location>
</feature>
<dbReference type="InterPro" id="IPR004291">
    <property type="entry name" value="Transposase_IS66_central"/>
</dbReference>
<sequence>MNPESPSEPTRGELIALIKAQAAEIAALKARIAELERRLGLNSSNSGKPPSSDGLKKPPRVTSLREPSDKPSGGQKGHKGETLRQVTEPDRIIDHYPPVCTACGAAVTPAMSAGHSARQVFDLPEPTPLVVTEHRVHDCRCTSCGARSRASFPDEVKAPVQYGPRIAAVVIYLLHYQLLPEDRLAELMADLFGIRLVAATIARMSRTCAARLQDFVTAVRDLVAGAPVKHMDETGFRIGGQTQWLHVACTAWLTFYRVCARRGSLLADVVGIVVHDHWKPYYTMPGVLHALCNAHHLRELKALVEIEKEDWARKMQQLLRRACHAANLAREHGIALNTLRPRLHTQIERRYDAILAQGLAFHQAQSPLVPAATKGKSQRRGRKPRRTGHNLLLRLANRKQDVLRFLN</sequence>
<feature type="domain" description="DUF6444" evidence="3">
    <location>
        <begin position="11"/>
        <end position="82"/>
    </location>
</feature>
<feature type="region of interest" description="Disordered" evidence="1">
    <location>
        <begin position="37"/>
        <end position="83"/>
    </location>
</feature>
<evidence type="ECO:0000256" key="1">
    <source>
        <dbReference type="SAM" id="MobiDB-lite"/>
    </source>
</evidence>
<dbReference type="Pfam" id="PF03050">
    <property type="entry name" value="DDE_Tnp_IS66"/>
    <property type="match status" value="1"/>
</dbReference>
<dbReference type="NCBIfam" id="NF033517">
    <property type="entry name" value="transpos_IS66"/>
    <property type="match status" value="1"/>
</dbReference>
<evidence type="ECO:0000259" key="2">
    <source>
        <dbReference type="Pfam" id="PF03050"/>
    </source>
</evidence>